<dbReference type="Proteomes" id="UP000604046">
    <property type="component" value="Unassembled WGS sequence"/>
</dbReference>
<accession>A0A812VEN1</accession>
<keyword evidence="1" id="KW-1133">Transmembrane helix</keyword>
<feature type="transmembrane region" description="Helical" evidence="1">
    <location>
        <begin position="148"/>
        <end position="170"/>
    </location>
</feature>
<name>A0A812VEN1_9DINO</name>
<feature type="transmembrane region" description="Helical" evidence="1">
    <location>
        <begin position="176"/>
        <end position="200"/>
    </location>
</feature>
<dbReference type="EMBL" id="CAJNDS010002834">
    <property type="protein sequence ID" value="CAE7613273.1"/>
    <property type="molecule type" value="Genomic_DNA"/>
</dbReference>
<comment type="caution">
    <text evidence="2">The sequence shown here is derived from an EMBL/GenBank/DDBJ whole genome shotgun (WGS) entry which is preliminary data.</text>
</comment>
<organism evidence="2 3">
    <name type="scientific">Symbiodinium natans</name>
    <dbReference type="NCBI Taxonomy" id="878477"/>
    <lineage>
        <taxon>Eukaryota</taxon>
        <taxon>Sar</taxon>
        <taxon>Alveolata</taxon>
        <taxon>Dinophyceae</taxon>
        <taxon>Suessiales</taxon>
        <taxon>Symbiodiniaceae</taxon>
        <taxon>Symbiodinium</taxon>
    </lineage>
</organism>
<evidence type="ECO:0000256" key="1">
    <source>
        <dbReference type="SAM" id="Phobius"/>
    </source>
</evidence>
<keyword evidence="1" id="KW-0812">Transmembrane</keyword>
<reference evidence="2" key="1">
    <citation type="submission" date="2021-02" db="EMBL/GenBank/DDBJ databases">
        <authorList>
            <person name="Dougan E. K."/>
            <person name="Rhodes N."/>
            <person name="Thang M."/>
            <person name="Chan C."/>
        </authorList>
    </citation>
    <scope>NUCLEOTIDE SEQUENCE</scope>
</reference>
<dbReference type="OrthoDB" id="408976at2759"/>
<evidence type="ECO:0000313" key="2">
    <source>
        <dbReference type="EMBL" id="CAE7613273.1"/>
    </source>
</evidence>
<sequence>MYIIMAHKQRTKQKFDVNALFKSVSAVIRRLVQTKPSDYMGASEIDLNLESQHVARVRSTVHRPRARSWVYLLNKRERKALEVIVDNYYQKYSQDAVYNPDLVAFLGDNPKKRLCWSAVSRKIPTLRRNAGKMFVPSLRRWMVPKEKLLLMGFPVVPSVAMSMGVPVLAITDNRRASYVAGNCMHFSCVLLIQFLALVCFQPCTPMQASRSIAGLGNFLLDSDSEAPEADESELS</sequence>
<dbReference type="AlphaFoldDB" id="A0A812VEN1"/>
<keyword evidence="3" id="KW-1185">Reference proteome</keyword>
<keyword evidence="1" id="KW-0472">Membrane</keyword>
<gene>
    <name evidence="2" type="ORF">SNAT2548_LOCUS34872</name>
</gene>
<protein>
    <submittedName>
        <fullName evidence="2">Uncharacterized protein</fullName>
    </submittedName>
</protein>
<proteinExistence type="predicted"/>
<evidence type="ECO:0000313" key="3">
    <source>
        <dbReference type="Proteomes" id="UP000604046"/>
    </source>
</evidence>